<dbReference type="GO" id="GO:0016757">
    <property type="term" value="F:glycosyltransferase activity"/>
    <property type="evidence" value="ECO:0007669"/>
    <property type="project" value="UniProtKB-KW"/>
</dbReference>
<organism evidence="5 6">
    <name type="scientific">Discostella pseudostelligera</name>
    <dbReference type="NCBI Taxonomy" id="259834"/>
    <lineage>
        <taxon>Eukaryota</taxon>
        <taxon>Sar</taxon>
        <taxon>Stramenopiles</taxon>
        <taxon>Ochrophyta</taxon>
        <taxon>Bacillariophyta</taxon>
        <taxon>Coscinodiscophyceae</taxon>
        <taxon>Thalassiosirophycidae</taxon>
        <taxon>Stephanodiscales</taxon>
        <taxon>Stephanodiscaceae</taxon>
        <taxon>Discostella</taxon>
    </lineage>
</organism>
<evidence type="ECO:0000259" key="4">
    <source>
        <dbReference type="Pfam" id="PF04577"/>
    </source>
</evidence>
<dbReference type="Proteomes" id="UP001530293">
    <property type="component" value="Unassembled WGS sequence"/>
</dbReference>
<keyword evidence="2" id="KW-0808">Transferase</keyword>
<evidence type="ECO:0000256" key="2">
    <source>
        <dbReference type="ARBA" id="ARBA00022679"/>
    </source>
</evidence>
<dbReference type="PANTHER" id="PTHR20961">
    <property type="entry name" value="GLYCOSYLTRANSFERASE"/>
    <property type="match status" value="1"/>
</dbReference>
<evidence type="ECO:0000256" key="3">
    <source>
        <dbReference type="ARBA" id="ARBA00023180"/>
    </source>
</evidence>
<keyword evidence="6" id="KW-1185">Reference proteome</keyword>
<comment type="caution">
    <text evidence="5">The sequence shown here is derived from an EMBL/GenBank/DDBJ whole genome shotgun (WGS) entry which is preliminary data.</text>
</comment>
<proteinExistence type="predicted"/>
<dbReference type="EMBL" id="JALLBG020000200">
    <property type="protein sequence ID" value="KAL3759365.1"/>
    <property type="molecule type" value="Genomic_DNA"/>
</dbReference>
<evidence type="ECO:0000313" key="6">
    <source>
        <dbReference type="Proteomes" id="UP001530293"/>
    </source>
</evidence>
<keyword evidence="3" id="KW-0325">Glycoprotein</keyword>
<accession>A0ABD3M5M4</accession>
<evidence type="ECO:0000313" key="5">
    <source>
        <dbReference type="EMBL" id="KAL3759365.1"/>
    </source>
</evidence>
<dbReference type="PANTHER" id="PTHR20961:SF140">
    <property type="entry name" value="GLYCOSYLTRANSFERASE"/>
    <property type="match status" value="1"/>
</dbReference>
<protein>
    <recommendedName>
        <fullName evidence="4">Glycosyltransferase 61 catalytic domain-containing protein</fullName>
    </recommendedName>
</protein>
<gene>
    <name evidence="5" type="ORF">ACHAWU_000664</name>
</gene>
<keyword evidence="1" id="KW-0328">Glycosyltransferase</keyword>
<sequence length="454" mass="52881">MGLEVKLDTTIQFSVSNDRRYYNDDSTCTYSPISHHMVLHSHYNHMIGEYYSRTILGLYHVLQNVPSSSSFPDMQYYIHFVDRRNDLLDGHRLFLEGVSSHHTDSLKNFVSLMPLDTCRCYTKLIFCGYEKNETMSRANWTWNITSPIVRVNETKDENAPINIRPGEMILGNSNKCNPPHCTDYRQLRRGLIKSYSLIYPDLDEQIQQYRRKILIDRGLLLNNDTTSINQWKFVGLTHRQLRRIWLNIDEVISMCQRKFTKQHNVVCLTVNVEEATSSTEQLLMHRSLHALIGVHGAQLTQGVLLPNHSYIVELLPWVPDYLWGDWVASTHVPTPLGIIFLQTELNHLGYSLGRESVPYCLDSEDDEADKACLLNKTSGVRKKIRWDKRDFTVPVDAISTFLSRFLLQDVYALCEDVERRGNETNDFVLYNVYCKETPNATRQMIARQYYRNHT</sequence>
<name>A0ABD3M5M4_9STRA</name>
<feature type="domain" description="Glycosyltransferase 61 catalytic" evidence="4">
    <location>
        <begin position="207"/>
        <end position="312"/>
    </location>
</feature>
<dbReference type="AlphaFoldDB" id="A0ABD3M5M4"/>
<dbReference type="InterPro" id="IPR049625">
    <property type="entry name" value="Glyco_transf_61_cat"/>
</dbReference>
<dbReference type="Pfam" id="PF04577">
    <property type="entry name" value="Glyco_transf_61"/>
    <property type="match status" value="1"/>
</dbReference>
<dbReference type="InterPro" id="IPR007657">
    <property type="entry name" value="Glycosyltransferase_61"/>
</dbReference>
<evidence type="ECO:0000256" key="1">
    <source>
        <dbReference type="ARBA" id="ARBA00022676"/>
    </source>
</evidence>
<reference evidence="5 6" key="1">
    <citation type="submission" date="2024-10" db="EMBL/GenBank/DDBJ databases">
        <title>Updated reference genomes for cyclostephanoid diatoms.</title>
        <authorList>
            <person name="Roberts W.R."/>
            <person name="Alverson A.J."/>
        </authorList>
    </citation>
    <scope>NUCLEOTIDE SEQUENCE [LARGE SCALE GENOMIC DNA]</scope>
    <source>
        <strain evidence="5 6">AJA232-27</strain>
    </source>
</reference>